<evidence type="ECO:0000313" key="2">
    <source>
        <dbReference type="Proteomes" id="UP000694564"/>
    </source>
</evidence>
<reference evidence="1" key="2">
    <citation type="submission" date="2025-09" db="UniProtKB">
        <authorList>
            <consortium name="Ensembl"/>
        </authorList>
    </citation>
    <scope>IDENTIFICATION</scope>
</reference>
<organism evidence="1 2">
    <name type="scientific">Sciurus vulgaris</name>
    <name type="common">Eurasian red squirrel</name>
    <dbReference type="NCBI Taxonomy" id="55149"/>
    <lineage>
        <taxon>Eukaryota</taxon>
        <taxon>Metazoa</taxon>
        <taxon>Chordata</taxon>
        <taxon>Craniata</taxon>
        <taxon>Vertebrata</taxon>
        <taxon>Euteleostomi</taxon>
        <taxon>Mammalia</taxon>
        <taxon>Eutheria</taxon>
        <taxon>Euarchontoglires</taxon>
        <taxon>Glires</taxon>
        <taxon>Rodentia</taxon>
        <taxon>Sciuromorpha</taxon>
        <taxon>Sciuridae</taxon>
        <taxon>Sciurinae</taxon>
        <taxon>Sciurini</taxon>
        <taxon>Sciurus</taxon>
    </lineage>
</organism>
<sequence length="62" mass="6493">MAHMDGLPVPRPAPGQPCVSKLVLLGSGSVGKSSLVLRYSGNSCACWSHVLRNDGLPLFTLT</sequence>
<dbReference type="SUPFAM" id="SSF52540">
    <property type="entry name" value="P-loop containing nucleoside triphosphate hydrolases"/>
    <property type="match status" value="1"/>
</dbReference>
<keyword evidence="2" id="KW-1185">Reference proteome</keyword>
<accession>A0A8D2DT02</accession>
<evidence type="ECO:0000313" key="1">
    <source>
        <dbReference type="Ensembl" id="ENSSVLP00005029299.1"/>
    </source>
</evidence>
<reference evidence="1" key="1">
    <citation type="submission" date="2025-08" db="UniProtKB">
        <authorList>
            <consortium name="Ensembl"/>
        </authorList>
    </citation>
    <scope>IDENTIFICATION</scope>
</reference>
<protein>
    <submittedName>
        <fullName evidence="1">Uncharacterized protein</fullName>
    </submittedName>
</protein>
<dbReference type="Proteomes" id="UP000694564">
    <property type="component" value="Chromosome 3"/>
</dbReference>
<proteinExistence type="predicted"/>
<dbReference type="InterPro" id="IPR027417">
    <property type="entry name" value="P-loop_NTPase"/>
</dbReference>
<name>A0A8D2DT02_SCIVU</name>
<dbReference type="Ensembl" id="ENSSVLT00005032546.1">
    <property type="protein sequence ID" value="ENSSVLP00005029299.1"/>
    <property type="gene ID" value="ENSSVLG00005023144.1"/>
</dbReference>
<dbReference type="AlphaFoldDB" id="A0A8D2DT02"/>